<dbReference type="PROSITE" id="PS51012">
    <property type="entry name" value="ABC_TM2"/>
    <property type="match status" value="1"/>
</dbReference>
<dbReference type="PANTHER" id="PTHR30413">
    <property type="entry name" value="INNER MEMBRANE TRANSPORT PERMEASE"/>
    <property type="match status" value="1"/>
</dbReference>
<feature type="transmembrane region" description="Helical" evidence="9">
    <location>
        <begin position="167"/>
        <end position="188"/>
    </location>
</feature>
<feature type="transmembrane region" description="Helical" evidence="9">
    <location>
        <begin position="136"/>
        <end position="161"/>
    </location>
</feature>
<dbReference type="Pfam" id="PF01061">
    <property type="entry name" value="ABC2_membrane"/>
    <property type="match status" value="1"/>
</dbReference>
<dbReference type="KEGG" id="osg:BST96_12970"/>
<evidence type="ECO:0000256" key="4">
    <source>
        <dbReference type="ARBA" id="ARBA00022475"/>
    </source>
</evidence>
<evidence type="ECO:0000256" key="7">
    <source>
        <dbReference type="ARBA" id="ARBA00022989"/>
    </source>
</evidence>
<comment type="subcellular location">
    <subcellularLocation>
        <location evidence="1 9">Cell inner membrane</location>
        <topology evidence="1 9">Multi-pass membrane protein</topology>
    </subcellularLocation>
</comment>
<keyword evidence="12" id="KW-1185">Reference proteome</keyword>
<evidence type="ECO:0000259" key="10">
    <source>
        <dbReference type="PROSITE" id="PS51012"/>
    </source>
</evidence>
<dbReference type="GO" id="GO:0015920">
    <property type="term" value="P:lipopolysaccharide transport"/>
    <property type="evidence" value="ECO:0007669"/>
    <property type="project" value="TreeGrafter"/>
</dbReference>
<dbReference type="EMBL" id="CP019343">
    <property type="protein sequence ID" value="ARN74945.1"/>
    <property type="molecule type" value="Genomic_DNA"/>
</dbReference>
<dbReference type="InterPro" id="IPR047817">
    <property type="entry name" value="ABC2_TM_bact-type"/>
</dbReference>
<evidence type="ECO:0000256" key="3">
    <source>
        <dbReference type="ARBA" id="ARBA00022448"/>
    </source>
</evidence>
<dbReference type="Proteomes" id="UP000193450">
    <property type="component" value="Chromosome"/>
</dbReference>
<name>A0A1X9NGH1_9GAMM</name>
<keyword evidence="5" id="KW-0997">Cell inner membrane</keyword>
<proteinExistence type="inferred from homology"/>
<evidence type="ECO:0000313" key="11">
    <source>
        <dbReference type="EMBL" id="ARN74945.1"/>
    </source>
</evidence>
<comment type="similarity">
    <text evidence="2 9">Belongs to the ABC-2 integral membrane protein family.</text>
</comment>
<evidence type="ECO:0000256" key="6">
    <source>
        <dbReference type="ARBA" id="ARBA00022692"/>
    </source>
</evidence>
<feature type="transmembrane region" description="Helical" evidence="9">
    <location>
        <begin position="25"/>
        <end position="45"/>
    </location>
</feature>
<accession>A0A1X9NGH1</accession>
<protein>
    <recommendedName>
        <fullName evidence="9">Transport permease protein</fullName>
    </recommendedName>
</protein>
<reference evidence="11 12" key="1">
    <citation type="submission" date="2016-11" db="EMBL/GenBank/DDBJ databases">
        <title>Trade-off between light-utilization and light-protection in marine flavobacteria.</title>
        <authorList>
            <person name="Kumagai Y."/>
        </authorList>
    </citation>
    <scope>NUCLEOTIDE SEQUENCE [LARGE SCALE GENOMIC DNA]</scope>
    <source>
        <strain evidence="11 12">NBRC 107125</strain>
    </source>
</reference>
<dbReference type="OrthoDB" id="9786910at2"/>
<evidence type="ECO:0000313" key="12">
    <source>
        <dbReference type="Proteomes" id="UP000193450"/>
    </source>
</evidence>
<dbReference type="STRING" id="716816.BST96_12970"/>
<keyword evidence="8 9" id="KW-0472">Membrane</keyword>
<evidence type="ECO:0000256" key="9">
    <source>
        <dbReference type="RuleBase" id="RU361157"/>
    </source>
</evidence>
<feature type="domain" description="ABC transmembrane type-2" evidence="10">
    <location>
        <begin position="26"/>
        <end position="244"/>
    </location>
</feature>
<feature type="transmembrane region" description="Helical" evidence="9">
    <location>
        <begin position="97"/>
        <end position="124"/>
    </location>
</feature>
<dbReference type="GO" id="GO:0140359">
    <property type="term" value="F:ABC-type transporter activity"/>
    <property type="evidence" value="ECO:0007669"/>
    <property type="project" value="InterPro"/>
</dbReference>
<dbReference type="GO" id="GO:0005886">
    <property type="term" value="C:plasma membrane"/>
    <property type="evidence" value="ECO:0007669"/>
    <property type="project" value="UniProtKB-SubCell"/>
</dbReference>
<evidence type="ECO:0000256" key="8">
    <source>
        <dbReference type="ARBA" id="ARBA00023136"/>
    </source>
</evidence>
<gene>
    <name evidence="11" type="ORF">BST96_12970</name>
</gene>
<evidence type="ECO:0000256" key="2">
    <source>
        <dbReference type="ARBA" id="ARBA00007783"/>
    </source>
</evidence>
<organism evidence="11 12">
    <name type="scientific">Oceanicoccus sagamiensis</name>
    <dbReference type="NCBI Taxonomy" id="716816"/>
    <lineage>
        <taxon>Bacteria</taxon>
        <taxon>Pseudomonadati</taxon>
        <taxon>Pseudomonadota</taxon>
        <taxon>Gammaproteobacteria</taxon>
        <taxon>Cellvibrionales</taxon>
        <taxon>Spongiibacteraceae</taxon>
        <taxon>Oceanicoccus</taxon>
    </lineage>
</organism>
<dbReference type="PANTHER" id="PTHR30413:SF8">
    <property type="entry name" value="TRANSPORT PERMEASE PROTEIN"/>
    <property type="match status" value="1"/>
</dbReference>
<dbReference type="InterPro" id="IPR013525">
    <property type="entry name" value="ABC2_TM"/>
</dbReference>
<feature type="transmembrane region" description="Helical" evidence="9">
    <location>
        <begin position="219"/>
        <end position="241"/>
    </location>
</feature>
<evidence type="ECO:0000256" key="1">
    <source>
        <dbReference type="ARBA" id="ARBA00004429"/>
    </source>
</evidence>
<sequence>MSINYTELIFVRSVMSLKAEASKNYLGLLWWVIEPTLYLGVFYFVFGMGFRQGGEGFLSYLLCGLVVWKWFDASIKACTVSITQNVGIMYQLYLPKLIFPAIAIVAASFRFIFILAIFLAFLLLTDTNIQASWLWLPLLLLVQMYFIVAVGFLVAAIVPLIPDLRLVVNYVMLMLFFSSGIFFDISLMDERVRDILAYNPFLMIINFYRSVLLSGTPPAFNAMAGIALFSTVLTIINLFIYKRFDRVYPRLAG</sequence>
<keyword evidence="4 9" id="KW-1003">Cell membrane</keyword>
<dbReference type="AlphaFoldDB" id="A0A1X9NGH1"/>
<keyword evidence="7 9" id="KW-1133">Transmembrane helix</keyword>
<keyword evidence="3 9" id="KW-0813">Transport</keyword>
<keyword evidence="6 9" id="KW-0812">Transmembrane</keyword>
<feature type="transmembrane region" description="Helical" evidence="9">
    <location>
        <begin position="195"/>
        <end position="213"/>
    </location>
</feature>
<evidence type="ECO:0000256" key="5">
    <source>
        <dbReference type="ARBA" id="ARBA00022519"/>
    </source>
</evidence>